<dbReference type="RefSeq" id="WP_276648431.1">
    <property type="nucleotide sequence ID" value="NZ_JAAZCD010000287.1"/>
</dbReference>
<reference evidence="3 4" key="1">
    <citation type="journal article" date="2020" name="Biotechnol. Biofuels">
        <title>New insights from the biogas microbiome by comprehensive genome-resolved metagenomics of nearly 1600 species originating from multiple anaerobic digesters.</title>
        <authorList>
            <person name="Campanaro S."/>
            <person name="Treu L."/>
            <person name="Rodriguez-R L.M."/>
            <person name="Kovalovszki A."/>
            <person name="Ziels R.M."/>
            <person name="Maus I."/>
            <person name="Zhu X."/>
            <person name="Kougias P.G."/>
            <person name="Basile A."/>
            <person name="Luo G."/>
            <person name="Schluter A."/>
            <person name="Konstantinidis K.T."/>
            <person name="Angelidaki I."/>
        </authorList>
    </citation>
    <scope>NUCLEOTIDE SEQUENCE [LARGE SCALE GENOMIC DNA]</scope>
    <source>
        <strain evidence="3">AS07pgkLD_105</strain>
    </source>
</reference>
<dbReference type="InterPro" id="IPR000792">
    <property type="entry name" value="Tscrpt_reg_LuxR_C"/>
</dbReference>
<organism evidence="3 4">
    <name type="scientific">Trichococcus flocculiformis</name>
    <dbReference type="NCBI Taxonomy" id="82803"/>
    <lineage>
        <taxon>Bacteria</taxon>
        <taxon>Bacillati</taxon>
        <taxon>Bacillota</taxon>
        <taxon>Bacilli</taxon>
        <taxon>Lactobacillales</taxon>
        <taxon>Carnobacteriaceae</taxon>
        <taxon>Trichococcus</taxon>
    </lineage>
</organism>
<dbReference type="InterPro" id="IPR036388">
    <property type="entry name" value="WH-like_DNA-bd_sf"/>
</dbReference>
<evidence type="ECO:0000313" key="4">
    <source>
        <dbReference type="Proteomes" id="UP000589373"/>
    </source>
</evidence>
<dbReference type="AlphaFoldDB" id="A0A847D931"/>
<sequence>MYPEDKTETETYTRQCRQDEDGGDVRSETDIEATVIRNGQLKELAKAIDMLDKDEQKVLTLIASGRKKKDCAEELGISPRMLRHREERIYEKLRTYLKKNGWI</sequence>
<comment type="caution">
    <text evidence="3">The sequence shown here is derived from an EMBL/GenBank/DDBJ whole genome shotgun (WGS) entry which is preliminary data.</text>
</comment>
<evidence type="ECO:0000256" key="1">
    <source>
        <dbReference type="SAM" id="MobiDB-lite"/>
    </source>
</evidence>
<proteinExistence type="predicted"/>
<feature type="region of interest" description="Disordered" evidence="1">
    <location>
        <begin position="1"/>
        <end position="26"/>
    </location>
</feature>
<name>A0A847D931_9LACT</name>
<accession>A0A847D931</accession>
<dbReference type="Pfam" id="PF00196">
    <property type="entry name" value="GerE"/>
    <property type="match status" value="1"/>
</dbReference>
<gene>
    <name evidence="3" type="ORF">GX662_12485</name>
</gene>
<dbReference type="InterPro" id="IPR013324">
    <property type="entry name" value="RNA_pol_sigma_r3/r4-like"/>
</dbReference>
<dbReference type="GO" id="GO:0006355">
    <property type="term" value="P:regulation of DNA-templated transcription"/>
    <property type="evidence" value="ECO:0007669"/>
    <property type="project" value="InterPro"/>
</dbReference>
<dbReference type="SUPFAM" id="SSF88659">
    <property type="entry name" value="Sigma3 and sigma4 domains of RNA polymerase sigma factors"/>
    <property type="match status" value="1"/>
</dbReference>
<protein>
    <submittedName>
        <fullName evidence="3">Response regulator transcription factor</fullName>
    </submittedName>
</protein>
<dbReference type="EMBL" id="JAAZCD010000287">
    <property type="protein sequence ID" value="NLD33050.1"/>
    <property type="molecule type" value="Genomic_DNA"/>
</dbReference>
<evidence type="ECO:0000259" key="2">
    <source>
        <dbReference type="Pfam" id="PF00196"/>
    </source>
</evidence>
<evidence type="ECO:0000313" key="3">
    <source>
        <dbReference type="EMBL" id="NLD33050.1"/>
    </source>
</evidence>
<feature type="domain" description="HTH luxR-type" evidence="2">
    <location>
        <begin position="53"/>
        <end position="95"/>
    </location>
</feature>
<dbReference type="Gene3D" id="1.10.10.10">
    <property type="entry name" value="Winged helix-like DNA-binding domain superfamily/Winged helix DNA-binding domain"/>
    <property type="match status" value="1"/>
</dbReference>
<dbReference type="Proteomes" id="UP000589373">
    <property type="component" value="Unassembled WGS sequence"/>
</dbReference>